<accession>A0A4U3EZP2</accession>
<keyword evidence="11" id="KW-1185">Reference proteome</keyword>
<dbReference type="PANTHER" id="PTHR35562:SF1">
    <property type="entry name" value="UPF0115 PROTEIN YFCN"/>
    <property type="match status" value="1"/>
</dbReference>
<dbReference type="GO" id="GO:0072344">
    <property type="term" value="P:rescue of stalled ribosome"/>
    <property type="evidence" value="ECO:0007669"/>
    <property type="project" value="UniProtKB-UniRule"/>
</dbReference>
<evidence type="ECO:0000256" key="3">
    <source>
        <dbReference type="ARBA" id="ARBA00022759"/>
    </source>
</evidence>
<feature type="domain" description="Smr" evidence="7">
    <location>
        <begin position="98"/>
        <end position="173"/>
    </location>
</feature>
<keyword evidence="2 6" id="KW-0699">rRNA-binding</keyword>
<keyword evidence="5 6" id="KW-0694">RNA-binding</keyword>
<keyword evidence="3 6" id="KW-0255">Endonuclease</keyword>
<dbReference type="STRING" id="1219360.GCA_001571305_00555"/>
<keyword evidence="4 6" id="KW-0378">Hydrolase</keyword>
<dbReference type="Pfam" id="PF01713">
    <property type="entry name" value="Smr"/>
    <property type="match status" value="1"/>
</dbReference>
<organism evidence="9 10">
    <name type="scientific">Erwinia persicina</name>
    <dbReference type="NCBI Taxonomy" id="55211"/>
    <lineage>
        <taxon>Bacteria</taxon>
        <taxon>Pseudomonadati</taxon>
        <taxon>Pseudomonadota</taxon>
        <taxon>Gammaproteobacteria</taxon>
        <taxon>Enterobacterales</taxon>
        <taxon>Erwiniaceae</taxon>
        <taxon>Erwinia</taxon>
    </lineage>
</organism>
<dbReference type="GO" id="GO:0004521">
    <property type="term" value="F:RNA endonuclease activity"/>
    <property type="evidence" value="ECO:0007669"/>
    <property type="project" value="UniProtKB-UniRule"/>
</dbReference>
<protein>
    <recommendedName>
        <fullName evidence="6">Ribosome rescue factor SmrB</fullName>
        <ecNumber evidence="6">3.1.-.-</ecNumber>
    </recommendedName>
</protein>
<dbReference type="EC" id="3.1.-.-" evidence="6"/>
<dbReference type="Proteomes" id="UP000306393">
    <property type="component" value="Unassembled WGS sequence"/>
</dbReference>
<dbReference type="GeneID" id="67475846"/>
<keyword evidence="1 6" id="KW-0540">Nuclease</keyword>
<dbReference type="OrthoDB" id="5795446at2"/>
<dbReference type="InterPro" id="IPR002625">
    <property type="entry name" value="Smr_dom"/>
</dbReference>
<dbReference type="SMART" id="SM00463">
    <property type="entry name" value="SMR"/>
    <property type="match status" value="1"/>
</dbReference>
<evidence type="ECO:0000313" key="11">
    <source>
        <dbReference type="Proteomes" id="UP000661012"/>
    </source>
</evidence>
<dbReference type="SUPFAM" id="SSF160443">
    <property type="entry name" value="SMR domain-like"/>
    <property type="match status" value="1"/>
</dbReference>
<gene>
    <name evidence="6 8" type="primary">smrB</name>
    <name evidence="9" type="ORF">EpCFBP13511_19520</name>
    <name evidence="8" type="ORF">IFT93_05085</name>
</gene>
<comment type="function">
    <text evidence="6">Acts as a ribosome collision sensor. Detects stalled/collided disomes (pairs of ribosomes where the leading ribosome is stalled and a second ribosome has collided with it) and endonucleolytically cleaves mRNA at the 5' boundary of the stalled ribosome. Stalled/collided disomes form a new interface (primarily via the 30S subunits) that binds SmrB. Cleaved mRNA becomes available for tmRNA ligation, leading to ribosomal subunit dissociation and rescue of stalled ribosomes.</text>
</comment>
<dbReference type="PANTHER" id="PTHR35562">
    <property type="entry name" value="DNA ENDONUCLEASE SMRA-RELATED"/>
    <property type="match status" value="1"/>
</dbReference>
<dbReference type="EMBL" id="JACYNN010000002">
    <property type="protein sequence ID" value="MBD8105799.1"/>
    <property type="molecule type" value="Genomic_DNA"/>
</dbReference>
<comment type="caution">
    <text evidence="9">The sequence shown here is derived from an EMBL/GenBank/DDBJ whole genome shotgun (WGS) entry which is preliminary data.</text>
</comment>
<dbReference type="Gene3D" id="3.30.1370.110">
    <property type="match status" value="1"/>
</dbReference>
<dbReference type="Proteomes" id="UP000661012">
    <property type="component" value="Unassembled WGS sequence"/>
</dbReference>
<dbReference type="AlphaFoldDB" id="A0A4U3EZP2"/>
<dbReference type="NCBIfam" id="NF003432">
    <property type="entry name" value="PRK04946.1"/>
    <property type="match status" value="1"/>
</dbReference>
<dbReference type="EMBL" id="QGAC01000022">
    <property type="protein sequence ID" value="TKJ85606.1"/>
    <property type="molecule type" value="Genomic_DNA"/>
</dbReference>
<evidence type="ECO:0000313" key="10">
    <source>
        <dbReference type="Proteomes" id="UP000306393"/>
    </source>
</evidence>
<comment type="subunit">
    <text evidence="6">Associates with collided ribosomes, but not with correctly translating polysomes.</text>
</comment>
<proteinExistence type="inferred from homology"/>
<dbReference type="RefSeq" id="WP_062743020.1">
    <property type="nucleotide sequence ID" value="NZ_CP082141.1"/>
</dbReference>
<evidence type="ECO:0000256" key="2">
    <source>
        <dbReference type="ARBA" id="ARBA00022730"/>
    </source>
</evidence>
<dbReference type="HAMAP" id="MF_01042">
    <property type="entry name" value="SmrB"/>
    <property type="match status" value="1"/>
</dbReference>
<dbReference type="PROSITE" id="PS50828">
    <property type="entry name" value="SMR"/>
    <property type="match status" value="1"/>
</dbReference>
<evidence type="ECO:0000256" key="1">
    <source>
        <dbReference type="ARBA" id="ARBA00022722"/>
    </source>
</evidence>
<sequence length="185" mass="21111">MSKKENLNAEDQALFRGLMAGTRKLAQDTIVHKPQRKKIGQVPQKRLLSEQMDNSHYFSDEFQPLLASEGAVRYVRADVDHYELKKLRRGDYSPEIFLDLHGLTQKQAKEELGALIAACRREHIFCASVMHGHGKHVLKQQTPLWLAQHPMVMAFHQAPKLFGGDAALLVLIEIEEWLPPELMLP</sequence>
<dbReference type="GO" id="GO:0016787">
    <property type="term" value="F:hydrolase activity"/>
    <property type="evidence" value="ECO:0007669"/>
    <property type="project" value="UniProtKB-KW"/>
</dbReference>
<dbReference type="InterPro" id="IPR036063">
    <property type="entry name" value="Smr_dom_sf"/>
</dbReference>
<dbReference type="InterPro" id="IPR022990">
    <property type="entry name" value="SmrB-like"/>
</dbReference>
<name>A0A4U3EZP2_9GAMM</name>
<evidence type="ECO:0000313" key="8">
    <source>
        <dbReference type="EMBL" id="MBD8105799.1"/>
    </source>
</evidence>
<reference evidence="8 11" key="2">
    <citation type="journal article" date="2020" name="FEMS Microbiol. Ecol.">
        <title>Temporal dynamics of bacterial communities during seed development and maturation.</title>
        <authorList>
            <person name="Chesneau G."/>
            <person name="Torres-Cortes G."/>
            <person name="Briand M."/>
            <person name="Darrasse A."/>
            <person name="Preveaux A."/>
            <person name="Marais C."/>
            <person name="Jacques M.A."/>
            <person name="Shade A."/>
            <person name="Barret M."/>
        </authorList>
    </citation>
    <scope>NUCLEOTIDE SEQUENCE [LARGE SCALE GENOMIC DNA]</scope>
    <source>
        <strain evidence="8 11">CFBP13732</strain>
    </source>
</reference>
<evidence type="ECO:0000259" key="7">
    <source>
        <dbReference type="PROSITE" id="PS50828"/>
    </source>
</evidence>
<evidence type="ECO:0000256" key="5">
    <source>
        <dbReference type="ARBA" id="ARBA00022884"/>
    </source>
</evidence>
<dbReference type="GO" id="GO:0019843">
    <property type="term" value="F:rRNA binding"/>
    <property type="evidence" value="ECO:0007669"/>
    <property type="project" value="UniProtKB-UniRule"/>
</dbReference>
<evidence type="ECO:0000256" key="4">
    <source>
        <dbReference type="ARBA" id="ARBA00022801"/>
    </source>
</evidence>
<reference evidence="9 10" key="1">
    <citation type="journal article" date="2019" name="Sci. Rep.">
        <title>Differences in resource use lead to coexistence of seed-transmitted microbial populations.</title>
        <authorList>
            <person name="Torres-Cortes G."/>
            <person name="Garcia B.J."/>
            <person name="Compant S."/>
            <person name="Rezki S."/>
            <person name="Jones P."/>
            <person name="Preveaux A."/>
            <person name="Briand M."/>
            <person name="Roulet A."/>
            <person name="Bouchez O."/>
            <person name="Jacobson D."/>
            <person name="Barret M."/>
        </authorList>
    </citation>
    <scope>NUCLEOTIDE SEQUENCE [LARGE SCALE GENOMIC DNA]</scope>
    <source>
        <strain evidence="9 10">CFBP13511</strain>
    </source>
</reference>
<comment type="similarity">
    <text evidence="6">Belongs to the SmrB family.</text>
</comment>
<evidence type="ECO:0000256" key="6">
    <source>
        <dbReference type="HAMAP-Rule" id="MF_01042"/>
    </source>
</evidence>
<evidence type="ECO:0000313" key="9">
    <source>
        <dbReference type="EMBL" id="TKJ85606.1"/>
    </source>
</evidence>